<dbReference type="InterPro" id="IPR035793">
    <property type="entry name" value="Macro_GDAP2"/>
</dbReference>
<dbReference type="Gene3D" id="3.40.220.10">
    <property type="entry name" value="Leucine Aminopeptidase, subunit E, domain 1"/>
    <property type="match status" value="1"/>
</dbReference>
<sequence>MDPLGVTEGFVDAISIPRWGSTPVPAYENVTPPANDRRTHSPFPVRQDINSKVALWSGDITKLNTIAIVNTTNESLSSKGMLSERIHRAAGPELLQECKTQLLGCRTGEAKISKGYGLPARFVIHTVGPRYNIKYKTAAESALFSCYRSVMKIVRENRIASVGLCVINTSRRGYPPEDGAHIALRTVRRFLEKFSDIELVIFAAENADEAIYKNVMPLYFPRSKEEEDYVLNKLPDDIGNENGEPVIAERQIRIMDKPLGQRHSDDDADVEEAEEAGAIHMLDSATVGKHSFSAMAGDHDQLTRQRLQRSPSEQHAIQHERVYQRWLRRARTEDFSSLLRLKMVYQSGVDFLGRPVIVFVGRHFQARSVDLNKAVAYFISVLDKIVNRDYVIVYLHTLSSEENQPPLSFLKDIYHLVDNKLVFLTFDVTELNHTLLRAGGRYRRNLKAFYIVHPTVWVRIVTWFFTTFTASSIKDKVHFLSGIQYLYDWIDPDQLEIPAFVLEYDMKENGNNYHTPASTYRTGSL</sequence>
<evidence type="ECO:0000313" key="5">
    <source>
        <dbReference type="Proteomes" id="UP000275408"/>
    </source>
</evidence>
<evidence type="ECO:0000256" key="1">
    <source>
        <dbReference type="ARBA" id="ARBA00008355"/>
    </source>
</evidence>
<dbReference type="AlphaFoldDB" id="A0A3M6UPH6"/>
<dbReference type="InterPro" id="IPR036865">
    <property type="entry name" value="CRAL-TRIO_dom_sf"/>
</dbReference>
<gene>
    <name evidence="4" type="ORF">pdam_00013309</name>
</gene>
<feature type="domain" description="Macro" evidence="3">
    <location>
        <begin position="40"/>
        <end position="220"/>
    </location>
</feature>
<dbReference type="Gene3D" id="3.40.525.10">
    <property type="entry name" value="CRAL-TRIO lipid binding domain"/>
    <property type="match status" value="1"/>
</dbReference>
<evidence type="ECO:0008006" key="6">
    <source>
        <dbReference type="Google" id="ProtNLM"/>
    </source>
</evidence>
<dbReference type="InterPro" id="IPR001251">
    <property type="entry name" value="CRAL-TRIO_dom"/>
</dbReference>
<dbReference type="PANTHER" id="PTHR11106">
    <property type="entry name" value="GANGLIOSIDE INDUCED DIFFERENTIATION ASSOCIATED PROTEIN 2-RELATED"/>
    <property type="match status" value="1"/>
</dbReference>
<proteinExistence type="inferred from homology"/>
<evidence type="ECO:0000313" key="4">
    <source>
        <dbReference type="EMBL" id="RMX55499.1"/>
    </source>
</evidence>
<accession>A0A3M6UPH6</accession>
<dbReference type="STRING" id="46731.A0A3M6UPH6"/>
<organism evidence="4 5">
    <name type="scientific">Pocillopora damicornis</name>
    <name type="common">Cauliflower coral</name>
    <name type="synonym">Millepora damicornis</name>
    <dbReference type="NCBI Taxonomy" id="46731"/>
    <lineage>
        <taxon>Eukaryota</taxon>
        <taxon>Metazoa</taxon>
        <taxon>Cnidaria</taxon>
        <taxon>Anthozoa</taxon>
        <taxon>Hexacorallia</taxon>
        <taxon>Scleractinia</taxon>
        <taxon>Astrocoeniina</taxon>
        <taxon>Pocilloporidae</taxon>
        <taxon>Pocillopora</taxon>
    </lineage>
</organism>
<protein>
    <recommendedName>
        <fullName evidence="6">Macro domain-containing protein</fullName>
    </recommendedName>
</protein>
<dbReference type="InterPro" id="IPR002589">
    <property type="entry name" value="Macro_dom"/>
</dbReference>
<name>A0A3M6UPH6_POCDA</name>
<comment type="similarity">
    <text evidence="1">Belongs to the GDAP2 family.</text>
</comment>
<dbReference type="PROSITE" id="PS50191">
    <property type="entry name" value="CRAL_TRIO"/>
    <property type="match status" value="1"/>
</dbReference>
<feature type="domain" description="CRAL-TRIO" evidence="2">
    <location>
        <begin position="331"/>
        <end position="509"/>
    </location>
</feature>
<dbReference type="Pfam" id="PF01661">
    <property type="entry name" value="Macro"/>
    <property type="match status" value="1"/>
</dbReference>
<dbReference type="SUPFAM" id="SSF52949">
    <property type="entry name" value="Macro domain-like"/>
    <property type="match status" value="1"/>
</dbReference>
<dbReference type="PANTHER" id="PTHR11106:SF72">
    <property type="entry name" value="GANGLIOSIDE-INDUCED DIFFERENTIATION-ASSOCIATED PROTEIN 2"/>
    <property type="match status" value="1"/>
</dbReference>
<reference evidence="4 5" key="1">
    <citation type="journal article" date="2018" name="Sci. Rep.">
        <title>Comparative analysis of the Pocillopora damicornis genome highlights role of immune system in coral evolution.</title>
        <authorList>
            <person name="Cunning R."/>
            <person name="Bay R.A."/>
            <person name="Gillette P."/>
            <person name="Baker A.C."/>
            <person name="Traylor-Knowles N."/>
        </authorList>
    </citation>
    <scope>NUCLEOTIDE SEQUENCE [LARGE SCALE GENOMIC DNA]</scope>
    <source>
        <strain evidence="4">RSMAS</strain>
        <tissue evidence="4">Whole animal</tissue>
    </source>
</reference>
<dbReference type="EMBL" id="RCHS01001045">
    <property type="protein sequence ID" value="RMX55499.1"/>
    <property type="molecule type" value="Genomic_DNA"/>
</dbReference>
<evidence type="ECO:0000259" key="3">
    <source>
        <dbReference type="PROSITE" id="PS51154"/>
    </source>
</evidence>
<comment type="caution">
    <text evidence="4">The sequence shown here is derived from an EMBL/GenBank/DDBJ whole genome shotgun (WGS) entry which is preliminary data.</text>
</comment>
<dbReference type="PROSITE" id="PS51154">
    <property type="entry name" value="MACRO"/>
    <property type="match status" value="1"/>
</dbReference>
<evidence type="ECO:0000259" key="2">
    <source>
        <dbReference type="PROSITE" id="PS50191"/>
    </source>
</evidence>
<dbReference type="SMART" id="SM00516">
    <property type="entry name" value="SEC14"/>
    <property type="match status" value="1"/>
</dbReference>
<dbReference type="CDD" id="cd00170">
    <property type="entry name" value="SEC14"/>
    <property type="match status" value="1"/>
</dbReference>
<dbReference type="CDD" id="cd02905">
    <property type="entry name" value="Macro_GDAP2-like"/>
    <property type="match status" value="1"/>
</dbReference>
<dbReference type="SUPFAM" id="SSF52087">
    <property type="entry name" value="CRAL/TRIO domain"/>
    <property type="match status" value="1"/>
</dbReference>
<dbReference type="OrthoDB" id="365077at2759"/>
<dbReference type="Proteomes" id="UP000275408">
    <property type="component" value="Unassembled WGS sequence"/>
</dbReference>
<dbReference type="Pfam" id="PF13716">
    <property type="entry name" value="CRAL_TRIO_2"/>
    <property type="match status" value="1"/>
</dbReference>
<dbReference type="InterPro" id="IPR043472">
    <property type="entry name" value="Macro_dom-like"/>
</dbReference>
<keyword evidence="5" id="KW-1185">Reference proteome</keyword>
<dbReference type="SMART" id="SM00506">
    <property type="entry name" value="A1pp"/>
    <property type="match status" value="1"/>
</dbReference>